<dbReference type="AlphaFoldDB" id="A0A8S2XGB5"/>
<proteinExistence type="predicted"/>
<evidence type="ECO:0000313" key="3">
    <source>
        <dbReference type="Proteomes" id="UP000682733"/>
    </source>
</evidence>
<dbReference type="Proteomes" id="UP000677228">
    <property type="component" value="Unassembled WGS sequence"/>
</dbReference>
<protein>
    <submittedName>
        <fullName evidence="2">Uncharacterized protein</fullName>
    </submittedName>
</protein>
<evidence type="ECO:0000313" key="1">
    <source>
        <dbReference type="EMBL" id="CAF1648981.1"/>
    </source>
</evidence>
<gene>
    <name evidence="1" type="ORF">OVA965_LOCUS44715</name>
    <name evidence="2" type="ORF">TMI583_LOCUS47683</name>
</gene>
<feature type="non-terminal residue" evidence="2">
    <location>
        <position position="78"/>
    </location>
</feature>
<evidence type="ECO:0000313" key="2">
    <source>
        <dbReference type="EMBL" id="CAF4494018.1"/>
    </source>
</evidence>
<dbReference type="Proteomes" id="UP000682733">
    <property type="component" value="Unassembled WGS sequence"/>
</dbReference>
<dbReference type="EMBL" id="CAJNOK010065350">
    <property type="protein sequence ID" value="CAF1648981.1"/>
    <property type="molecule type" value="Genomic_DNA"/>
</dbReference>
<organism evidence="2 3">
    <name type="scientific">Didymodactylos carnosus</name>
    <dbReference type="NCBI Taxonomy" id="1234261"/>
    <lineage>
        <taxon>Eukaryota</taxon>
        <taxon>Metazoa</taxon>
        <taxon>Spiralia</taxon>
        <taxon>Gnathifera</taxon>
        <taxon>Rotifera</taxon>
        <taxon>Eurotatoria</taxon>
        <taxon>Bdelloidea</taxon>
        <taxon>Philodinida</taxon>
        <taxon>Philodinidae</taxon>
        <taxon>Didymodactylos</taxon>
    </lineage>
</organism>
<comment type="caution">
    <text evidence="2">The sequence shown here is derived from an EMBL/GenBank/DDBJ whole genome shotgun (WGS) entry which is preliminary data.</text>
</comment>
<reference evidence="2" key="1">
    <citation type="submission" date="2021-02" db="EMBL/GenBank/DDBJ databases">
        <authorList>
            <person name="Nowell W R."/>
        </authorList>
    </citation>
    <scope>NUCLEOTIDE SEQUENCE</scope>
</reference>
<dbReference type="EMBL" id="CAJOBA010093470">
    <property type="protein sequence ID" value="CAF4494018.1"/>
    <property type="molecule type" value="Genomic_DNA"/>
</dbReference>
<sequence length="78" mass="9207">MKQNLTDLSTKTTEAQNTHYRAHVVTRKEIEQTIAALQNMLETRKEQLINQLTTRDAEQQEIIRRQRNDIDEQLKTVS</sequence>
<accession>A0A8S2XGB5</accession>
<name>A0A8S2XGB5_9BILA</name>